<keyword evidence="3" id="KW-1185">Reference proteome</keyword>
<proteinExistence type="predicted"/>
<dbReference type="EMBL" id="FN596257">
    <property type="protein sequence ID" value="CBI35227.3"/>
    <property type="molecule type" value="Genomic_DNA"/>
</dbReference>
<name>D7TXK2_VITVI</name>
<accession>D7TXK2</accession>
<evidence type="ECO:0000256" key="1">
    <source>
        <dbReference type="SAM" id="SignalP"/>
    </source>
</evidence>
<dbReference type="InParanoid" id="D7TXK2"/>
<protein>
    <submittedName>
        <fullName evidence="2">Uncharacterized protein</fullName>
    </submittedName>
</protein>
<feature type="signal peptide" evidence="1">
    <location>
        <begin position="1"/>
        <end position="21"/>
    </location>
</feature>
<sequence length="51" mass="6125">MCTYVLLLFLSLLYHCPKYITRKCFKYELGLHLPCYFIKTYMPPVYLGVVQ</sequence>
<dbReference type="PaxDb" id="29760-VIT_13s0106g00270.t01"/>
<evidence type="ECO:0000313" key="3">
    <source>
        <dbReference type="Proteomes" id="UP000009183"/>
    </source>
</evidence>
<reference evidence="3" key="1">
    <citation type="journal article" date="2007" name="Nature">
        <title>The grapevine genome sequence suggests ancestral hexaploidization in major angiosperm phyla.</title>
        <authorList>
            <consortium name="The French-Italian Public Consortium for Grapevine Genome Characterization."/>
            <person name="Jaillon O."/>
            <person name="Aury J.-M."/>
            <person name="Noel B."/>
            <person name="Policriti A."/>
            <person name="Clepet C."/>
            <person name="Casagrande A."/>
            <person name="Choisne N."/>
            <person name="Aubourg S."/>
            <person name="Vitulo N."/>
            <person name="Jubin C."/>
            <person name="Vezzi A."/>
            <person name="Legeai F."/>
            <person name="Hugueney P."/>
            <person name="Dasilva C."/>
            <person name="Horner D."/>
            <person name="Mica E."/>
            <person name="Jublot D."/>
            <person name="Poulain J."/>
            <person name="Bruyere C."/>
            <person name="Billault A."/>
            <person name="Segurens B."/>
            <person name="Gouyvenoux M."/>
            <person name="Ugarte E."/>
            <person name="Cattonaro F."/>
            <person name="Anthouard V."/>
            <person name="Vico V."/>
            <person name="Del Fabbro C."/>
            <person name="Alaux M."/>
            <person name="Di Gaspero G."/>
            <person name="Dumas V."/>
            <person name="Felice N."/>
            <person name="Paillard S."/>
            <person name="Juman I."/>
            <person name="Moroldo M."/>
            <person name="Scalabrin S."/>
            <person name="Canaguier A."/>
            <person name="Le Clainche I."/>
            <person name="Malacrida G."/>
            <person name="Durand E."/>
            <person name="Pesole G."/>
            <person name="Laucou V."/>
            <person name="Chatelet P."/>
            <person name="Merdinoglu D."/>
            <person name="Delledonne M."/>
            <person name="Pezzotti M."/>
            <person name="Lecharny A."/>
            <person name="Scarpelli C."/>
            <person name="Artiguenave F."/>
            <person name="Pe M.E."/>
            <person name="Valle G."/>
            <person name="Morgante M."/>
            <person name="Caboche M."/>
            <person name="Adam-Blondon A.-F."/>
            <person name="Weissenbach J."/>
            <person name="Quetier F."/>
            <person name="Wincker P."/>
        </authorList>
    </citation>
    <scope>NUCLEOTIDE SEQUENCE [LARGE SCALE GENOMIC DNA]</scope>
    <source>
        <strain evidence="3">cv. Pinot noir / PN40024</strain>
    </source>
</reference>
<keyword evidence="1" id="KW-0732">Signal</keyword>
<dbReference type="Proteomes" id="UP000009183">
    <property type="component" value="Chromosome 13"/>
</dbReference>
<dbReference type="AlphaFoldDB" id="D7TXK2"/>
<gene>
    <name evidence="2" type="ordered locus">VIT_13s0106g00270</name>
</gene>
<evidence type="ECO:0000313" key="2">
    <source>
        <dbReference type="EMBL" id="CBI35227.3"/>
    </source>
</evidence>
<feature type="chain" id="PRO_5003106452" evidence="1">
    <location>
        <begin position="22"/>
        <end position="51"/>
    </location>
</feature>
<dbReference type="HOGENOM" id="CLU_3110312_0_0_1"/>
<organism evidence="2 3">
    <name type="scientific">Vitis vinifera</name>
    <name type="common">Grape</name>
    <dbReference type="NCBI Taxonomy" id="29760"/>
    <lineage>
        <taxon>Eukaryota</taxon>
        <taxon>Viridiplantae</taxon>
        <taxon>Streptophyta</taxon>
        <taxon>Embryophyta</taxon>
        <taxon>Tracheophyta</taxon>
        <taxon>Spermatophyta</taxon>
        <taxon>Magnoliopsida</taxon>
        <taxon>eudicotyledons</taxon>
        <taxon>Gunneridae</taxon>
        <taxon>Pentapetalae</taxon>
        <taxon>rosids</taxon>
        <taxon>Vitales</taxon>
        <taxon>Vitaceae</taxon>
        <taxon>Viteae</taxon>
        <taxon>Vitis</taxon>
    </lineage>
</organism>